<evidence type="ECO:0000313" key="2">
    <source>
        <dbReference type="Proteomes" id="UP001225072"/>
    </source>
</evidence>
<dbReference type="RefSeq" id="WP_307451372.1">
    <property type="nucleotide sequence ID" value="NZ_JAUTAL010000001.1"/>
</dbReference>
<dbReference type="Proteomes" id="UP001225072">
    <property type="component" value="Unassembled WGS sequence"/>
</dbReference>
<evidence type="ECO:0000313" key="1">
    <source>
        <dbReference type="EMBL" id="MDQ1097676.1"/>
    </source>
</evidence>
<name>A0ABU0TKV6_9FLAO</name>
<sequence length="122" mass="14052">MTEIDLTGIQKIVETATKFLEELKEFAPFGLIFKNGEWIDLATYDDSMDSDKMKSFLIETIVKDFEHETTKFGAVCVNATIKNVGDVIIIYNTSNGKDWYELVYKYEIRGNSVDIIMKNVKY</sequence>
<keyword evidence="2" id="KW-1185">Reference proteome</keyword>
<evidence type="ECO:0008006" key="3">
    <source>
        <dbReference type="Google" id="ProtNLM"/>
    </source>
</evidence>
<organism evidence="1 2">
    <name type="scientific">Chryseobacterium camelliae</name>
    <dbReference type="NCBI Taxonomy" id="1265445"/>
    <lineage>
        <taxon>Bacteria</taxon>
        <taxon>Pseudomonadati</taxon>
        <taxon>Bacteroidota</taxon>
        <taxon>Flavobacteriia</taxon>
        <taxon>Flavobacteriales</taxon>
        <taxon>Weeksellaceae</taxon>
        <taxon>Chryseobacterium group</taxon>
        <taxon>Chryseobacterium</taxon>
    </lineage>
</organism>
<accession>A0ABU0TKV6</accession>
<proteinExistence type="predicted"/>
<gene>
    <name evidence="1" type="ORF">QE404_002823</name>
</gene>
<comment type="caution">
    <text evidence="1">The sequence shown here is derived from an EMBL/GenBank/DDBJ whole genome shotgun (WGS) entry which is preliminary data.</text>
</comment>
<dbReference type="EMBL" id="JAUTAL010000001">
    <property type="protein sequence ID" value="MDQ1097676.1"/>
    <property type="molecule type" value="Genomic_DNA"/>
</dbReference>
<reference evidence="1 2" key="1">
    <citation type="submission" date="2023-07" db="EMBL/GenBank/DDBJ databases">
        <title>Functional and genomic diversity of the sorghum phyllosphere microbiome.</title>
        <authorList>
            <person name="Shade A."/>
        </authorList>
    </citation>
    <scope>NUCLEOTIDE SEQUENCE [LARGE SCALE GENOMIC DNA]</scope>
    <source>
        <strain evidence="1 2">SORGH_AS_1064</strain>
    </source>
</reference>
<protein>
    <recommendedName>
        <fullName evidence="3">Nuclear transport factor 2 family protein</fullName>
    </recommendedName>
</protein>